<dbReference type="InterPro" id="IPR007714">
    <property type="entry name" value="CFA20_dom"/>
</dbReference>
<feature type="domain" description="CFA20" evidence="1">
    <location>
        <begin position="77"/>
        <end position="145"/>
    </location>
</feature>
<dbReference type="OrthoDB" id="7486196at2759"/>
<name>A0A9P7FGR6_9AGAM</name>
<dbReference type="Pfam" id="PF05018">
    <property type="entry name" value="CFA20_dom"/>
    <property type="match status" value="1"/>
</dbReference>
<comment type="caution">
    <text evidence="2">The sequence shown here is derived from an EMBL/GenBank/DDBJ whole genome shotgun (WGS) entry which is preliminary data.</text>
</comment>
<dbReference type="EMBL" id="JABBWM010000005">
    <property type="protein sequence ID" value="KAG2117208.1"/>
    <property type="molecule type" value="Genomic_DNA"/>
</dbReference>
<accession>A0A9P7FGR6</accession>
<evidence type="ECO:0000313" key="2">
    <source>
        <dbReference type="EMBL" id="KAG2117208.1"/>
    </source>
</evidence>
<keyword evidence="3" id="KW-1185">Reference proteome</keyword>
<dbReference type="GeneID" id="64697877"/>
<dbReference type="RefSeq" id="XP_041298097.1">
    <property type="nucleotide sequence ID" value="XM_041435618.1"/>
</dbReference>
<evidence type="ECO:0000313" key="3">
    <source>
        <dbReference type="Proteomes" id="UP000823399"/>
    </source>
</evidence>
<gene>
    <name evidence="2" type="ORF">F5147DRAFT_671765</name>
</gene>
<sequence>MFTNTVQPNIISLFSSTSSEPLSLFSQQTDESLAADSFIHFLNDASSLPPPSPPAVLCSMPALDDRDELNIGYGLYQTVLHIQSPTLRMTFIRSPPITDPGDRDLGLKHKWLHLQVRNVGREWSFDIGIVDKSGRRGVVRCSTFQVHDVYDFPRSSESIFDADHSVIYAHLLTSSYQKEPKLAISPVPNAQPVLHLPLSFPQPSSRPLTAWSTITLNLPSLIPHFSTLAGMHQLDDGEGGRHDINRPVTLSAINTPVPSGTYSHLSYIKIYATCRLRRIWLSDLLSDSQVPWEFELYGT</sequence>
<organism evidence="2 3">
    <name type="scientific">Suillus discolor</name>
    <dbReference type="NCBI Taxonomy" id="1912936"/>
    <lineage>
        <taxon>Eukaryota</taxon>
        <taxon>Fungi</taxon>
        <taxon>Dikarya</taxon>
        <taxon>Basidiomycota</taxon>
        <taxon>Agaricomycotina</taxon>
        <taxon>Agaricomycetes</taxon>
        <taxon>Agaricomycetidae</taxon>
        <taxon>Boletales</taxon>
        <taxon>Suillineae</taxon>
        <taxon>Suillaceae</taxon>
        <taxon>Suillus</taxon>
    </lineage>
</organism>
<reference evidence="2" key="1">
    <citation type="journal article" date="2020" name="New Phytol.">
        <title>Comparative genomics reveals dynamic genome evolution in host specialist ectomycorrhizal fungi.</title>
        <authorList>
            <person name="Lofgren L.A."/>
            <person name="Nguyen N.H."/>
            <person name="Vilgalys R."/>
            <person name="Ruytinx J."/>
            <person name="Liao H.L."/>
            <person name="Branco S."/>
            <person name="Kuo A."/>
            <person name="LaButti K."/>
            <person name="Lipzen A."/>
            <person name="Andreopoulos W."/>
            <person name="Pangilinan J."/>
            <person name="Riley R."/>
            <person name="Hundley H."/>
            <person name="Na H."/>
            <person name="Barry K."/>
            <person name="Grigoriev I.V."/>
            <person name="Stajich J.E."/>
            <person name="Kennedy P.G."/>
        </authorList>
    </citation>
    <scope>NUCLEOTIDE SEQUENCE</scope>
    <source>
        <strain evidence="2">FC423</strain>
    </source>
</reference>
<evidence type="ECO:0000259" key="1">
    <source>
        <dbReference type="Pfam" id="PF05018"/>
    </source>
</evidence>
<dbReference type="InterPro" id="IPR040441">
    <property type="entry name" value="CFA20/CFAP20DC"/>
</dbReference>
<dbReference type="Proteomes" id="UP000823399">
    <property type="component" value="Unassembled WGS sequence"/>
</dbReference>
<dbReference type="PANTHER" id="PTHR12458">
    <property type="entry name" value="ORF PROTEIN"/>
    <property type="match status" value="1"/>
</dbReference>
<proteinExistence type="predicted"/>
<protein>
    <recommendedName>
        <fullName evidence="1">CFA20 domain-containing protein</fullName>
    </recommendedName>
</protein>
<dbReference type="AlphaFoldDB" id="A0A9P7FGR6"/>